<accession>A0A0V1PXX3</accession>
<keyword evidence="5" id="KW-1185">Reference proteome</keyword>
<dbReference type="AlphaFoldDB" id="A0A0V1PXX3"/>
<dbReference type="PANTHER" id="PTHR13992">
    <property type="entry name" value="NUCLEAR RECEPTOR CO-REPRESSOR RELATED NCOR"/>
    <property type="match status" value="1"/>
</dbReference>
<feature type="compositionally biased region" description="Basic and acidic residues" evidence="1">
    <location>
        <begin position="354"/>
        <end position="376"/>
    </location>
</feature>
<feature type="compositionally biased region" description="Low complexity" evidence="1">
    <location>
        <begin position="234"/>
        <end position="244"/>
    </location>
</feature>
<dbReference type="Pfam" id="PF00249">
    <property type="entry name" value="Myb_DNA-binding"/>
    <property type="match status" value="2"/>
</dbReference>
<feature type="compositionally biased region" description="Acidic residues" evidence="1">
    <location>
        <begin position="339"/>
        <end position="353"/>
    </location>
</feature>
<dbReference type="PROSITE" id="PS50090">
    <property type="entry name" value="MYB_LIKE"/>
    <property type="match status" value="1"/>
</dbReference>
<dbReference type="FunFam" id="1.10.10.60:FF:000431">
    <property type="entry name" value="Set3C deacetylase complex subunit"/>
    <property type="match status" value="1"/>
</dbReference>
<dbReference type="RefSeq" id="XP_015467058.1">
    <property type="nucleotide sequence ID" value="XM_015612095.1"/>
</dbReference>
<dbReference type="OrthoDB" id="10258692at2759"/>
<dbReference type="PROSITE" id="PS51293">
    <property type="entry name" value="SANT"/>
    <property type="match status" value="1"/>
</dbReference>
<feature type="compositionally biased region" description="Polar residues" evidence="1">
    <location>
        <begin position="745"/>
        <end position="763"/>
    </location>
</feature>
<dbReference type="CDD" id="cd00167">
    <property type="entry name" value="SANT"/>
    <property type="match status" value="2"/>
</dbReference>
<feature type="compositionally biased region" description="Low complexity" evidence="1">
    <location>
        <begin position="79"/>
        <end position="88"/>
    </location>
</feature>
<dbReference type="GeneID" id="26840275"/>
<feature type="compositionally biased region" description="Low complexity" evidence="1">
    <location>
        <begin position="1130"/>
        <end position="1144"/>
    </location>
</feature>
<dbReference type="Proteomes" id="UP000054251">
    <property type="component" value="Unassembled WGS sequence"/>
</dbReference>
<dbReference type="InterPro" id="IPR051571">
    <property type="entry name" value="N-CoR_corepressor"/>
</dbReference>
<feature type="compositionally biased region" description="Low complexity" evidence="1">
    <location>
        <begin position="156"/>
        <end position="176"/>
    </location>
</feature>
<feature type="compositionally biased region" description="Polar residues" evidence="1">
    <location>
        <begin position="207"/>
        <end position="224"/>
    </location>
</feature>
<dbReference type="InterPro" id="IPR009057">
    <property type="entry name" value="Homeodomain-like_sf"/>
</dbReference>
<evidence type="ECO:0000313" key="5">
    <source>
        <dbReference type="Proteomes" id="UP000054251"/>
    </source>
</evidence>
<dbReference type="GO" id="GO:0006357">
    <property type="term" value="P:regulation of transcription by RNA polymerase II"/>
    <property type="evidence" value="ECO:0007669"/>
    <property type="project" value="TreeGrafter"/>
</dbReference>
<feature type="domain" description="SANT" evidence="3">
    <location>
        <begin position="668"/>
        <end position="720"/>
    </location>
</feature>
<feature type="compositionally biased region" description="Low complexity" evidence="1">
    <location>
        <begin position="252"/>
        <end position="262"/>
    </location>
</feature>
<proteinExistence type="predicted"/>
<feature type="domain" description="Myb-like" evidence="2">
    <location>
        <begin position="896"/>
        <end position="946"/>
    </location>
</feature>
<sequence>MSSSGSRGPPINRYSDRGEYDYNKQRRKNFYSGSSRRGGPGSSSLTRSKLPNKSSDGNIAPSDAHYSSGGRARYGGSSGSNSLSRSFGPNVRDNRSSYGSYGSSKGAYSSYNQNSSSYYSGYGNYGNFSGKNGEYLSNNSSNFYNSRGDNWRGDRTSSSGDSRLTSSKPLSLSASSYNGRLSNGAANNSKPLSATSTGEYRKDRYGTYNQTEQNGSKWKSNYNSGKPALNNRNSFPSSAGSRSFSAKDRMKGSLSGSSSLVSTGKRGDTYYPPRSSYMAGNSSQTFNKSQVDRYSSKAQSSQPLDYYKSRNLSGEEDDNSYDKRTQSDHYSPSPNNDYEQADDTKESEDDYEPDTSHHNIAKEIHDEMQNDIHEGENDNEDEDEEEEDEDMETETTENLIERDNNLEYNDVQNGDNDTRIEAKVKPLVNVAPIAKVDVSNEICYPDGCEFPVNKLESEFRNLQEEFETFSKTNGDYLKYSLAKPIDNLHDYPFFTNNLRLFSRKREKLSVNLSHNKRLVQRKKLSLWKDYSRGLEAWEAQREKMDQQLKLIHPADDEMKKELEAIDIRIKEDFNIEPTSAKDIPPPQSSNNRRNRRHGDLVTTEAEFQEILQSLGKEQEEDPIIRAQKVSAVIPDFILDPIERNHVKFMDSNNIVDDKLHWTTRVKTDFQNNFSAQEHALFCEGFCMFPKRFGAISRHMGGLRTAEDCVVHYYMTKKEVNYKQLVLSFKKKASRKNNRRGKTSKSRNVSQNGTPISTPTTETVIENGVIESYNDTPTSTENSTEYFGEEVFTDAGRRKRTAAPVFEGVTSDKKKTESPTESKASDSSNQLQKKKARKQKKEDTPATAVSDIIEANADIVPVSLPMPDNNDTELEAKGNESEVAQNSEQNDLESKERRKTISSYWSITEANMFPTLLMEHGTKWTTIADKLTTKSATMVRNYFQRNAERHGWNEVAEKADERLQAKFAAVLNAPSDTNTKQDLMTEKYPIQPPVINTSITPTTAQSAYIPIGTFQHVQSTPQNQSSASPSLPLSSLGAAMNSINNNPPIFKNGSNDKNVSNAYENHLGTLNNAEIKKEINIESQRPSTVTAMSEMITKPVVPTTQLPRSSIMSLLNSDSSPIKPEPTRATNNLKSLLNSPSSNDLPALDKYSIPPSGNGLNALLSATTPSNSDGIDNKEKKQ</sequence>
<feature type="region of interest" description="Disordered" evidence="1">
    <location>
        <begin position="731"/>
        <end position="784"/>
    </location>
</feature>
<feature type="compositionally biased region" description="Polar residues" evidence="1">
    <location>
        <begin position="328"/>
        <end position="338"/>
    </location>
</feature>
<comment type="caution">
    <text evidence="4">The sequence shown here is derived from an EMBL/GenBank/DDBJ whole genome shotgun (WGS) entry which is preliminary data.</text>
</comment>
<feature type="compositionally biased region" description="Basic residues" evidence="1">
    <location>
        <begin position="731"/>
        <end position="744"/>
    </location>
</feature>
<dbReference type="GO" id="GO:0034967">
    <property type="term" value="C:Set3 complex"/>
    <property type="evidence" value="ECO:0007669"/>
    <property type="project" value="TreeGrafter"/>
</dbReference>
<reference evidence="4 5" key="1">
    <citation type="submission" date="2015-11" db="EMBL/GenBank/DDBJ databases">
        <title>The genome of Debaryomyces fabryi.</title>
        <authorList>
            <person name="Tafer H."/>
            <person name="Lopandic K."/>
        </authorList>
    </citation>
    <scope>NUCLEOTIDE SEQUENCE [LARGE SCALE GENOMIC DNA]</scope>
    <source>
        <strain evidence="4 5">CBS 789</strain>
    </source>
</reference>
<feature type="compositionally biased region" description="Polar residues" evidence="1">
    <location>
        <begin position="1163"/>
        <end position="1173"/>
    </location>
</feature>
<feature type="compositionally biased region" description="Polar residues" evidence="1">
    <location>
        <begin position="177"/>
        <end position="198"/>
    </location>
</feature>
<dbReference type="PANTHER" id="PTHR13992:SF39">
    <property type="entry name" value="SMRTER, ISOFORM G"/>
    <property type="match status" value="1"/>
</dbReference>
<dbReference type="InterPro" id="IPR001005">
    <property type="entry name" value="SANT/Myb"/>
</dbReference>
<gene>
    <name evidence="4" type="ORF">AC631_03266</name>
</gene>
<evidence type="ECO:0000256" key="1">
    <source>
        <dbReference type="SAM" id="MobiDB-lite"/>
    </source>
</evidence>
<evidence type="ECO:0000259" key="3">
    <source>
        <dbReference type="PROSITE" id="PS51293"/>
    </source>
</evidence>
<name>A0A0V1PXX3_9ASCO</name>
<dbReference type="Gene3D" id="1.10.10.60">
    <property type="entry name" value="Homeodomain-like"/>
    <property type="match status" value="1"/>
</dbReference>
<evidence type="ECO:0000313" key="4">
    <source>
        <dbReference type="EMBL" id="KSA00956.1"/>
    </source>
</evidence>
<feature type="region of interest" description="Disordered" evidence="1">
    <location>
        <begin position="136"/>
        <end position="403"/>
    </location>
</feature>
<feature type="region of interest" description="Disordered" evidence="1">
    <location>
        <begin position="576"/>
        <end position="598"/>
    </location>
</feature>
<feature type="compositionally biased region" description="Low complexity" evidence="1">
    <location>
        <begin position="96"/>
        <end position="113"/>
    </location>
</feature>
<feature type="compositionally biased region" description="Polar residues" evidence="1">
    <location>
        <begin position="278"/>
        <end position="289"/>
    </location>
</feature>
<dbReference type="SUPFAM" id="SSF46689">
    <property type="entry name" value="Homeodomain-like"/>
    <property type="match status" value="2"/>
</dbReference>
<evidence type="ECO:0008006" key="6">
    <source>
        <dbReference type="Google" id="ProtNLM"/>
    </source>
</evidence>
<feature type="compositionally biased region" description="Acidic residues" evidence="1">
    <location>
        <begin position="377"/>
        <end position="395"/>
    </location>
</feature>
<dbReference type="EMBL" id="LMYN01000068">
    <property type="protein sequence ID" value="KSA00956.1"/>
    <property type="molecule type" value="Genomic_DNA"/>
</dbReference>
<dbReference type="SMART" id="SM00717">
    <property type="entry name" value="SANT"/>
    <property type="match status" value="2"/>
</dbReference>
<dbReference type="InterPro" id="IPR017884">
    <property type="entry name" value="SANT_dom"/>
</dbReference>
<feature type="compositionally biased region" description="Low complexity" evidence="1">
    <location>
        <begin position="136"/>
        <end position="146"/>
    </location>
</feature>
<protein>
    <recommendedName>
        <fullName evidence="6">SANT domain-containing protein</fullName>
    </recommendedName>
</protein>
<feature type="region of interest" description="Disordered" evidence="1">
    <location>
        <begin position="1"/>
        <end position="113"/>
    </location>
</feature>
<feature type="compositionally biased region" description="Basic and acidic residues" evidence="1">
    <location>
        <begin position="14"/>
        <end position="24"/>
    </location>
</feature>
<dbReference type="Gene3D" id="1.20.58.1880">
    <property type="match status" value="1"/>
</dbReference>
<feature type="region of interest" description="Disordered" evidence="1">
    <location>
        <begin position="797"/>
        <end position="895"/>
    </location>
</feature>
<evidence type="ECO:0000259" key="2">
    <source>
        <dbReference type="PROSITE" id="PS50090"/>
    </source>
</evidence>
<feature type="compositionally biased region" description="Basic and acidic residues" evidence="1">
    <location>
        <begin position="809"/>
        <end position="823"/>
    </location>
</feature>
<organism evidence="4 5">
    <name type="scientific">Debaryomyces fabryi</name>
    <dbReference type="NCBI Taxonomy" id="58627"/>
    <lineage>
        <taxon>Eukaryota</taxon>
        <taxon>Fungi</taxon>
        <taxon>Dikarya</taxon>
        <taxon>Ascomycota</taxon>
        <taxon>Saccharomycotina</taxon>
        <taxon>Pichiomycetes</taxon>
        <taxon>Debaryomycetaceae</taxon>
        <taxon>Debaryomyces</taxon>
    </lineage>
</organism>
<feature type="region of interest" description="Disordered" evidence="1">
    <location>
        <begin position="1113"/>
        <end position="1181"/>
    </location>
</feature>
<feature type="compositionally biased region" description="Polar residues" evidence="1">
    <location>
        <begin position="772"/>
        <end position="784"/>
    </location>
</feature>